<dbReference type="Gene3D" id="3.50.30.40">
    <property type="entry name" value="Ribonuclease E inhibitor RraA/RraA-like"/>
    <property type="match status" value="1"/>
</dbReference>
<evidence type="ECO:0000313" key="2">
    <source>
        <dbReference type="Proteomes" id="UP000077428"/>
    </source>
</evidence>
<sequence length="245" mass="26824">MSITPNDILKRKKDLNKHLKIKDINLNNISIDDLKFNGNNYDEYIALKSLLDSVNSCQISDAYNEISRRSGIISGLKSINNLKVWGKIFPCETAFDDWGTSALAIDEACEGDVLFIKTDSCDAAVWGELASTSAMKNGIKATAVYGSVRDMDALYNLNYPLFSLDFVSNAGTALGLGILNQSIEIEDVEIHPGDFFFGDESGVITIPKELFTQVMNTTLAIKIKESNIIEALNAGKTLAQIIGLK</sequence>
<proteinExistence type="predicted"/>
<dbReference type="OrthoDB" id="15246at2157"/>
<name>A0A162FMY4_METOA</name>
<dbReference type="GO" id="GO:0047443">
    <property type="term" value="F:4-hydroxy-4-methyl-2-oxoglutarate aldolase activity"/>
    <property type="evidence" value="ECO:0007669"/>
    <property type="project" value="TreeGrafter"/>
</dbReference>
<comment type="caution">
    <text evidence="1">The sequence shown here is derived from an EMBL/GenBank/DDBJ whole genome shotgun (WGS) entry which is preliminary data.</text>
</comment>
<dbReference type="CDD" id="cd16841">
    <property type="entry name" value="RraA_family"/>
    <property type="match status" value="1"/>
</dbReference>
<reference evidence="2" key="1">
    <citation type="journal article" date="2016" name="Genome Announc.">
        <title>Draft Genome Sequences of Methanobrevibacter curvatus DSM11111, Methanobrevibacter cuticularis DSM11139, Methanobrevibacter filiformis DSM11501, and Methanobrevibacter oralis DSM7256.</title>
        <authorList>
            <person name="Poehlein A."/>
            <person name="Seedorf H."/>
        </authorList>
    </citation>
    <scope>NUCLEOTIDE SEQUENCE [LARGE SCALE GENOMIC DNA]</scope>
    <source>
        <strain evidence="2">DSM 7256 / JCM 30027 / ZR</strain>
    </source>
</reference>
<dbReference type="Pfam" id="PF03737">
    <property type="entry name" value="RraA-like"/>
    <property type="match status" value="1"/>
</dbReference>
<gene>
    <name evidence="1" type="ORF">MBORA_12050</name>
</gene>
<dbReference type="EMBL" id="LWMU01000070">
    <property type="protein sequence ID" value="KZX12450.1"/>
    <property type="molecule type" value="Genomic_DNA"/>
</dbReference>
<dbReference type="SUPFAM" id="SSF89562">
    <property type="entry name" value="RraA-like"/>
    <property type="match status" value="1"/>
</dbReference>
<dbReference type="Proteomes" id="UP000077428">
    <property type="component" value="Unassembled WGS sequence"/>
</dbReference>
<dbReference type="PATRIC" id="fig|66851.6.peg.1307"/>
<organism evidence="1 2">
    <name type="scientific">Methanobrevibacter oralis</name>
    <dbReference type="NCBI Taxonomy" id="66851"/>
    <lineage>
        <taxon>Archaea</taxon>
        <taxon>Methanobacteriati</taxon>
        <taxon>Methanobacteriota</taxon>
        <taxon>Methanomada group</taxon>
        <taxon>Methanobacteria</taxon>
        <taxon>Methanobacteriales</taxon>
        <taxon>Methanobacteriaceae</taxon>
        <taxon>Methanobrevibacter</taxon>
    </lineage>
</organism>
<dbReference type="STRING" id="66851.MBORA_12050"/>
<dbReference type="RefSeq" id="WP_042694192.1">
    <property type="nucleotide sequence ID" value="NZ_CABMAB010000034.1"/>
</dbReference>
<protein>
    <submittedName>
        <fullName evidence="1">Regulator of ribonuclease activity</fullName>
    </submittedName>
</protein>
<dbReference type="PANTHER" id="PTHR33254">
    <property type="entry name" value="4-HYDROXY-4-METHYL-2-OXOGLUTARATE ALDOLASE 3-RELATED"/>
    <property type="match status" value="1"/>
</dbReference>
<dbReference type="InterPro" id="IPR036704">
    <property type="entry name" value="RraA/RraA-like_sf"/>
</dbReference>
<evidence type="ECO:0000313" key="1">
    <source>
        <dbReference type="EMBL" id="KZX12450.1"/>
    </source>
</evidence>
<dbReference type="GO" id="GO:0008948">
    <property type="term" value="F:oxaloacetate decarboxylase activity"/>
    <property type="evidence" value="ECO:0007669"/>
    <property type="project" value="TreeGrafter"/>
</dbReference>
<dbReference type="PANTHER" id="PTHR33254:SF4">
    <property type="entry name" value="4-HYDROXY-4-METHYL-2-OXOGLUTARATE ALDOLASE 3-RELATED"/>
    <property type="match status" value="1"/>
</dbReference>
<keyword evidence="2" id="KW-1185">Reference proteome</keyword>
<accession>A0A162FMY4</accession>
<dbReference type="AlphaFoldDB" id="A0A162FMY4"/>
<dbReference type="InterPro" id="IPR005493">
    <property type="entry name" value="RraA/RraA-like"/>
</dbReference>